<dbReference type="EnsemblMetazoa" id="ISCW021161-RA">
    <property type="protein sequence ID" value="ISCW021161-PA"/>
    <property type="gene ID" value="ISCW021161"/>
</dbReference>
<evidence type="ECO:0000313" key="3">
    <source>
        <dbReference type="EnsemblMetazoa" id="ISCW021161-PA"/>
    </source>
</evidence>
<dbReference type="Proteomes" id="UP000001555">
    <property type="component" value="Unassembled WGS sequence"/>
</dbReference>
<evidence type="ECO:0000313" key="4">
    <source>
        <dbReference type="Proteomes" id="UP000001555"/>
    </source>
</evidence>
<accession>B7Q9Z0</accession>
<proteinExistence type="predicted"/>
<keyword evidence="4" id="KW-1185">Reference proteome</keyword>
<name>B7Q9Z0_IXOSC</name>
<dbReference type="VEuPathDB" id="VectorBase:ISCI021161"/>
<feature type="compositionally biased region" description="Gly residues" evidence="1">
    <location>
        <begin position="1"/>
        <end position="14"/>
    </location>
</feature>
<gene>
    <name evidence="2" type="ORF">IscW_ISCW021161</name>
</gene>
<evidence type="ECO:0000256" key="1">
    <source>
        <dbReference type="SAM" id="MobiDB-lite"/>
    </source>
</evidence>
<reference evidence="3" key="2">
    <citation type="submission" date="2020-05" db="UniProtKB">
        <authorList>
            <consortium name="EnsemblMetazoa"/>
        </authorList>
    </citation>
    <scope>IDENTIFICATION</scope>
    <source>
        <strain evidence="3">wikel</strain>
    </source>
</reference>
<dbReference type="PaxDb" id="6945-B7Q9Z0"/>
<evidence type="ECO:0000313" key="2">
    <source>
        <dbReference type="EMBL" id="EEC15662.1"/>
    </source>
</evidence>
<feature type="region of interest" description="Disordered" evidence="1">
    <location>
        <begin position="1"/>
        <end position="59"/>
    </location>
</feature>
<protein>
    <submittedName>
        <fullName evidence="2 3">Uncharacterized protein</fullName>
    </submittedName>
</protein>
<dbReference type="VEuPathDB" id="VectorBase:ISCW021161"/>
<dbReference type="EMBL" id="DS891839">
    <property type="protein sequence ID" value="EEC15662.1"/>
    <property type="molecule type" value="Genomic_DNA"/>
</dbReference>
<organism>
    <name type="scientific">Ixodes scapularis</name>
    <name type="common">Black-legged tick</name>
    <name type="synonym">Deer tick</name>
    <dbReference type="NCBI Taxonomy" id="6945"/>
    <lineage>
        <taxon>Eukaryota</taxon>
        <taxon>Metazoa</taxon>
        <taxon>Ecdysozoa</taxon>
        <taxon>Arthropoda</taxon>
        <taxon>Chelicerata</taxon>
        <taxon>Arachnida</taxon>
        <taxon>Acari</taxon>
        <taxon>Parasitiformes</taxon>
        <taxon>Ixodida</taxon>
        <taxon>Ixodoidea</taxon>
        <taxon>Ixodidae</taxon>
        <taxon>Ixodinae</taxon>
        <taxon>Ixodes</taxon>
    </lineage>
</organism>
<dbReference type="HOGENOM" id="CLU_2963357_0_0_1"/>
<sequence>MPRGVVGSGAGGGAATPTEAPASRRDDRATADGPQGFLSGGGGGGAERVRATLSGRRGK</sequence>
<dbReference type="InParanoid" id="B7Q9Z0"/>
<dbReference type="EMBL" id="ABJB010898322">
    <property type="status" value="NOT_ANNOTATED_CDS"/>
    <property type="molecule type" value="Genomic_DNA"/>
</dbReference>
<reference evidence="2 4" key="1">
    <citation type="submission" date="2008-03" db="EMBL/GenBank/DDBJ databases">
        <title>Annotation of Ixodes scapularis.</title>
        <authorList>
            <consortium name="Ixodes scapularis Genome Project Consortium"/>
            <person name="Caler E."/>
            <person name="Hannick L.I."/>
            <person name="Bidwell S."/>
            <person name="Joardar V."/>
            <person name="Thiagarajan M."/>
            <person name="Amedeo P."/>
            <person name="Galinsky K.J."/>
            <person name="Schobel S."/>
            <person name="Inman J."/>
            <person name="Hostetler J."/>
            <person name="Miller J."/>
            <person name="Hammond M."/>
            <person name="Megy K."/>
            <person name="Lawson D."/>
            <person name="Kodira C."/>
            <person name="Sutton G."/>
            <person name="Meyer J."/>
            <person name="Hill C.A."/>
            <person name="Birren B."/>
            <person name="Nene V."/>
            <person name="Collins F."/>
            <person name="Alarcon-Chaidez F."/>
            <person name="Wikel S."/>
            <person name="Strausberg R."/>
        </authorList>
    </citation>
    <scope>NUCLEOTIDE SEQUENCE [LARGE SCALE GENOMIC DNA]</scope>
    <source>
        <strain evidence="4">Wikel</strain>
        <strain evidence="2">Wikel colony</strain>
    </source>
</reference>
<dbReference type="AlphaFoldDB" id="B7Q9Z0"/>